<dbReference type="Pfam" id="PF00018">
    <property type="entry name" value="SH3_1"/>
    <property type="match status" value="1"/>
</dbReference>
<feature type="compositionally biased region" description="Pro residues" evidence="3">
    <location>
        <begin position="206"/>
        <end position="217"/>
    </location>
</feature>
<comment type="caution">
    <text evidence="5">The sequence shown here is derived from an EMBL/GenBank/DDBJ whole genome shotgun (WGS) entry which is preliminary data.</text>
</comment>
<dbReference type="InterPro" id="IPR036028">
    <property type="entry name" value="SH3-like_dom_sf"/>
</dbReference>
<dbReference type="PANTHER" id="PTHR45929">
    <property type="entry name" value="JAK PATHWAY SIGNAL TRANSDUCTION ADAPTOR MOLECULE"/>
    <property type="match status" value="1"/>
</dbReference>
<evidence type="ECO:0000313" key="6">
    <source>
        <dbReference type="Proteomes" id="UP000030106"/>
    </source>
</evidence>
<feature type="region of interest" description="Disordered" evidence="3">
    <location>
        <begin position="160"/>
        <end position="217"/>
    </location>
</feature>
<dbReference type="InterPro" id="IPR050670">
    <property type="entry name" value="STAM"/>
</dbReference>
<dbReference type="Proteomes" id="UP000030106">
    <property type="component" value="Unassembled WGS sequence"/>
</dbReference>
<feature type="compositionally biased region" description="Polar residues" evidence="3">
    <location>
        <begin position="172"/>
        <end position="194"/>
    </location>
</feature>
<dbReference type="SUPFAM" id="SSF50044">
    <property type="entry name" value="SH3-domain"/>
    <property type="match status" value="1"/>
</dbReference>
<dbReference type="HOGENOM" id="CLU_064525_0_0_1"/>
<dbReference type="STRING" id="1245745.A0A0A2VR12"/>
<gene>
    <name evidence="5" type="ORF">BBAD15_g4605</name>
</gene>
<name>A0A0A2VR12_BEABA</name>
<accession>A0A0A2VR12</accession>
<dbReference type="SMART" id="SM00326">
    <property type="entry name" value="SH3"/>
    <property type="match status" value="1"/>
</dbReference>
<dbReference type="PANTHER" id="PTHR45929:SF7">
    <property type="entry name" value="LAS SEVENTEEN-BINDING PROTEIN 1"/>
    <property type="match status" value="1"/>
</dbReference>
<feature type="compositionally biased region" description="Low complexity" evidence="3">
    <location>
        <begin position="160"/>
        <end position="171"/>
    </location>
</feature>
<evidence type="ECO:0000313" key="5">
    <source>
        <dbReference type="EMBL" id="KGQ10048.1"/>
    </source>
</evidence>
<dbReference type="PRINTS" id="PR00452">
    <property type="entry name" value="SH3DOMAIN"/>
</dbReference>
<proteinExistence type="predicted"/>
<dbReference type="OrthoDB" id="6250593at2759"/>
<dbReference type="Gene3D" id="2.30.30.40">
    <property type="entry name" value="SH3 Domains"/>
    <property type="match status" value="1"/>
</dbReference>
<protein>
    <submittedName>
        <fullName evidence="5">Protein csh3</fullName>
    </submittedName>
</protein>
<organism evidence="5 6">
    <name type="scientific">Beauveria bassiana D1-5</name>
    <dbReference type="NCBI Taxonomy" id="1245745"/>
    <lineage>
        <taxon>Eukaryota</taxon>
        <taxon>Fungi</taxon>
        <taxon>Dikarya</taxon>
        <taxon>Ascomycota</taxon>
        <taxon>Pezizomycotina</taxon>
        <taxon>Sordariomycetes</taxon>
        <taxon>Hypocreomycetidae</taxon>
        <taxon>Hypocreales</taxon>
        <taxon>Cordycipitaceae</taxon>
        <taxon>Beauveria</taxon>
    </lineage>
</organism>
<dbReference type="AlphaFoldDB" id="A0A0A2VR12"/>
<evidence type="ECO:0000259" key="4">
    <source>
        <dbReference type="PROSITE" id="PS50002"/>
    </source>
</evidence>
<sequence>MLNGVRKNKEVLLLPQATKEEDFDDTKPGFGEDDAQMVKELIPSILHFSPADWPHLLLDNHHRQRLSNSLHTTSLRAHSLLTDCLLVPAPTPAKMVSADRQTIMETNRSLRNIKNELENLLEKGVIDEAVFDAIHTSLPPESSLSGPLRTTANANIANPAAVASPSPAPTTRDNNQSAPPPTQGFQNMHLGSTSPAPPSYENTPAPAMPPRSAPPGRPIIAHASALYRYAGTDARDLSFEKDDRVAVYEYMNQDWWMGMNQRTGQEGIFPRSYVLPEPDYKAAPGGYGPPQPQYGYPAGPPGQQNPYNANVPPMAVAEGGQGQAQAQEGEGSKAGEMGKKFGKKLGNAAIFGAGASIGSNIVNSIF</sequence>
<dbReference type="CDD" id="cd00174">
    <property type="entry name" value="SH3"/>
    <property type="match status" value="1"/>
</dbReference>
<dbReference type="InterPro" id="IPR001452">
    <property type="entry name" value="SH3_domain"/>
</dbReference>
<keyword evidence="1 2" id="KW-0728">SH3 domain</keyword>
<reference evidence="5 6" key="1">
    <citation type="submission" date="2012-10" db="EMBL/GenBank/DDBJ databases">
        <title>Genome sequencing and analysis of entomopathogenic fungi Beauveria bassiana D1-5.</title>
        <authorList>
            <person name="Li Q."/>
            <person name="Wang L."/>
            <person name="Zhang Z."/>
            <person name="Wang Q."/>
            <person name="Ren J."/>
            <person name="Wang M."/>
            <person name="Xu W."/>
            <person name="Wang J."/>
            <person name="Lu Y."/>
            <person name="Du Q."/>
            <person name="Sun Z."/>
        </authorList>
    </citation>
    <scope>NUCLEOTIDE SEQUENCE [LARGE SCALE GENOMIC DNA]</scope>
    <source>
        <strain evidence="5 6">D1-5</strain>
    </source>
</reference>
<feature type="region of interest" description="Disordered" evidence="3">
    <location>
        <begin position="306"/>
        <end position="338"/>
    </location>
</feature>
<dbReference type="PROSITE" id="PS50002">
    <property type="entry name" value="SH3"/>
    <property type="match status" value="1"/>
</dbReference>
<evidence type="ECO:0000256" key="3">
    <source>
        <dbReference type="SAM" id="MobiDB-lite"/>
    </source>
</evidence>
<dbReference type="EMBL" id="ANFO01000367">
    <property type="protein sequence ID" value="KGQ10048.1"/>
    <property type="molecule type" value="Genomic_DNA"/>
</dbReference>
<evidence type="ECO:0000256" key="2">
    <source>
        <dbReference type="PROSITE-ProRule" id="PRU00192"/>
    </source>
</evidence>
<feature type="domain" description="SH3" evidence="4">
    <location>
        <begin position="218"/>
        <end position="279"/>
    </location>
</feature>
<evidence type="ECO:0000256" key="1">
    <source>
        <dbReference type="ARBA" id="ARBA00022443"/>
    </source>
</evidence>
<dbReference type="eggNOG" id="KOG3601">
    <property type="taxonomic scope" value="Eukaryota"/>
</dbReference>